<dbReference type="Proteomes" id="UP001152747">
    <property type="component" value="Unassembled WGS sequence"/>
</dbReference>
<feature type="domain" description="PARP catalytic" evidence="20">
    <location>
        <begin position="745"/>
        <end position="970"/>
    </location>
</feature>
<evidence type="ECO:0000313" key="23">
    <source>
        <dbReference type="EMBL" id="CAI5437439.1"/>
    </source>
</evidence>
<evidence type="ECO:0000259" key="22">
    <source>
        <dbReference type="PROSITE" id="PS51977"/>
    </source>
</evidence>
<dbReference type="Pfam" id="PF08063">
    <property type="entry name" value="Zn_ribbon_PADR1"/>
    <property type="match status" value="1"/>
</dbReference>
<evidence type="ECO:0000256" key="14">
    <source>
        <dbReference type="ARBA" id="ARBA00033987"/>
    </source>
</evidence>
<feature type="domain" description="WGR" evidence="22">
    <location>
        <begin position="496"/>
        <end position="594"/>
    </location>
</feature>
<dbReference type="PROSITE" id="PS51977">
    <property type="entry name" value="WGR"/>
    <property type="match status" value="1"/>
</dbReference>
<evidence type="ECO:0000259" key="20">
    <source>
        <dbReference type="PROSITE" id="PS51059"/>
    </source>
</evidence>
<dbReference type="GO" id="GO:0005730">
    <property type="term" value="C:nucleolus"/>
    <property type="evidence" value="ECO:0007669"/>
    <property type="project" value="TreeGrafter"/>
</dbReference>
<dbReference type="CDD" id="cd01437">
    <property type="entry name" value="parp_like"/>
    <property type="match status" value="1"/>
</dbReference>
<dbReference type="InterPro" id="IPR038650">
    <property type="entry name" value="PADR1_C_dom_sf"/>
</dbReference>
<dbReference type="PROSITE" id="PS51060">
    <property type="entry name" value="PARP_ALPHA_HD"/>
    <property type="match status" value="1"/>
</dbReference>
<dbReference type="SMART" id="SM01335">
    <property type="entry name" value="PADR1"/>
    <property type="match status" value="1"/>
</dbReference>
<dbReference type="InterPro" id="IPR008288">
    <property type="entry name" value="PARP"/>
</dbReference>
<evidence type="ECO:0000256" key="3">
    <source>
        <dbReference type="ARBA" id="ARBA00022679"/>
    </source>
</evidence>
<dbReference type="InterPro" id="IPR008893">
    <property type="entry name" value="WGR_domain"/>
</dbReference>
<dbReference type="FunFam" id="1.20.142.10:FF:000002">
    <property type="entry name" value="Poly [ADP-ribose] polymerase"/>
    <property type="match status" value="1"/>
</dbReference>
<evidence type="ECO:0000313" key="24">
    <source>
        <dbReference type="Proteomes" id="UP001152747"/>
    </source>
</evidence>
<reference evidence="23" key="1">
    <citation type="submission" date="2022-11" db="EMBL/GenBank/DDBJ databases">
        <authorList>
            <person name="Kikuchi T."/>
        </authorList>
    </citation>
    <scope>NUCLEOTIDE SEQUENCE</scope>
    <source>
        <strain evidence="23">PS1010</strain>
    </source>
</reference>
<keyword evidence="6" id="KW-0677">Repeat</keyword>
<dbReference type="GO" id="GO:0051287">
    <property type="term" value="F:NAD binding"/>
    <property type="evidence" value="ECO:0007669"/>
    <property type="project" value="UniProtKB-UniRule"/>
</dbReference>
<keyword evidence="24" id="KW-1185">Reference proteome</keyword>
<dbReference type="Pfam" id="PF00644">
    <property type="entry name" value="PARP"/>
    <property type="match status" value="1"/>
</dbReference>
<evidence type="ECO:0000256" key="13">
    <source>
        <dbReference type="ARBA" id="ARBA00024347"/>
    </source>
</evidence>
<dbReference type="SUPFAM" id="SSF56399">
    <property type="entry name" value="ADP-ribosylation"/>
    <property type="match status" value="1"/>
</dbReference>
<dbReference type="PANTHER" id="PTHR10459">
    <property type="entry name" value="DNA LIGASE"/>
    <property type="match status" value="1"/>
</dbReference>
<dbReference type="AlphaFoldDB" id="A0A9P1I630"/>
<feature type="domain" description="PARP-type" evidence="19">
    <location>
        <begin position="14"/>
        <end position="100"/>
    </location>
</feature>
<keyword evidence="10 15" id="KW-0520">NAD</keyword>
<keyword evidence="2 15" id="KW-0328">Glycosyltransferase</keyword>
<evidence type="ECO:0000256" key="12">
    <source>
        <dbReference type="ARBA" id="ARBA00023242"/>
    </source>
</evidence>
<feature type="compositionally biased region" description="Low complexity" evidence="18">
    <location>
        <begin position="213"/>
        <end position="228"/>
    </location>
</feature>
<dbReference type="InterPro" id="IPR004102">
    <property type="entry name" value="Poly(ADP-ribose)pol_reg_dom"/>
</dbReference>
<dbReference type="PIRSF" id="PIRSF000489">
    <property type="entry name" value="NAD_ADPRT"/>
    <property type="match status" value="1"/>
</dbReference>
<comment type="catalytic activity">
    <reaction evidence="15">
        <text>L-glutamyl-[protein] + NAD(+) = 5-O-(ADP-D-ribosyl)-L-glutamyl-[protein] + nicotinamide</text>
        <dbReference type="Rhea" id="RHEA:58224"/>
        <dbReference type="Rhea" id="RHEA-COMP:10208"/>
        <dbReference type="Rhea" id="RHEA-COMP:15089"/>
        <dbReference type="ChEBI" id="CHEBI:17154"/>
        <dbReference type="ChEBI" id="CHEBI:29973"/>
        <dbReference type="ChEBI" id="CHEBI:57540"/>
        <dbReference type="ChEBI" id="CHEBI:142540"/>
    </reaction>
</comment>
<accession>A0A9P1I630</accession>
<dbReference type="InterPro" id="IPR001510">
    <property type="entry name" value="Znf_PARP"/>
</dbReference>
<evidence type="ECO:0000256" key="1">
    <source>
        <dbReference type="ARBA" id="ARBA00004123"/>
    </source>
</evidence>
<evidence type="ECO:0000256" key="7">
    <source>
        <dbReference type="ARBA" id="ARBA00022765"/>
    </source>
</evidence>
<dbReference type="CDD" id="cd08001">
    <property type="entry name" value="WGR_PARP1_like"/>
    <property type="match status" value="1"/>
</dbReference>
<dbReference type="InterPro" id="IPR012982">
    <property type="entry name" value="PARP1-like_PADR1_Zn_ribbon"/>
</dbReference>
<keyword evidence="9 15" id="KW-0862">Zinc</keyword>
<keyword evidence="17" id="KW-0175">Coiled coil</keyword>
<dbReference type="Pfam" id="PF00645">
    <property type="entry name" value="zf-PARP"/>
    <property type="match status" value="1"/>
</dbReference>
<dbReference type="OrthoDB" id="429950at2759"/>
<dbReference type="Gene3D" id="1.10.20.130">
    <property type="match status" value="1"/>
</dbReference>
<evidence type="ECO:0000256" key="9">
    <source>
        <dbReference type="ARBA" id="ARBA00022833"/>
    </source>
</evidence>
<dbReference type="SMART" id="SM01336">
    <property type="entry name" value="zf-PARP"/>
    <property type="match status" value="2"/>
</dbReference>
<keyword evidence="12 15" id="KW-0539">Nucleus</keyword>
<evidence type="ECO:0000256" key="16">
    <source>
        <dbReference type="RuleBase" id="RU362114"/>
    </source>
</evidence>
<protein>
    <recommendedName>
        <fullName evidence="15 16">Poly [ADP-ribose] polymerase</fullName>
        <ecNumber evidence="15">2.4.2.30</ecNumber>
    </recommendedName>
</protein>
<keyword evidence="3 15" id="KW-0808">Transferase</keyword>
<evidence type="ECO:0000256" key="15">
    <source>
        <dbReference type="PIRNR" id="PIRNR000489"/>
    </source>
</evidence>
<evidence type="ECO:0000256" key="8">
    <source>
        <dbReference type="ARBA" id="ARBA00022771"/>
    </source>
</evidence>
<keyword evidence="4" id="KW-0548">Nucleotidyltransferase</keyword>
<keyword evidence="5 15" id="KW-0479">Metal-binding</keyword>
<dbReference type="Gene3D" id="1.20.142.10">
    <property type="entry name" value="Poly(ADP-ribose) polymerase, regulatory domain"/>
    <property type="match status" value="1"/>
</dbReference>
<dbReference type="InterPro" id="IPR036616">
    <property type="entry name" value="Poly(ADP-ribose)pol_reg_dom_sf"/>
</dbReference>
<proteinExistence type="inferred from homology"/>
<comment type="catalytic activity">
    <reaction evidence="15">
        <text>L-aspartyl-[protein] + NAD(+) = 4-O-(ADP-D-ribosyl)-L-aspartyl-[protein] + nicotinamide</text>
        <dbReference type="Rhea" id="RHEA:54424"/>
        <dbReference type="Rhea" id="RHEA-COMP:9867"/>
        <dbReference type="Rhea" id="RHEA-COMP:13832"/>
        <dbReference type="ChEBI" id="CHEBI:17154"/>
        <dbReference type="ChEBI" id="CHEBI:29961"/>
        <dbReference type="ChEBI" id="CHEBI:57540"/>
        <dbReference type="ChEBI" id="CHEBI:138102"/>
    </reaction>
</comment>
<comment type="catalytic activity">
    <reaction evidence="14 15">
        <text>NAD(+) + (ADP-D-ribosyl)n-acceptor = nicotinamide + (ADP-D-ribosyl)n+1-acceptor + H(+).</text>
        <dbReference type="EC" id="2.4.2.30"/>
    </reaction>
</comment>
<gene>
    <name evidence="23" type="ORF">CAMP_LOCUS76</name>
</gene>
<dbReference type="InterPro" id="IPR036957">
    <property type="entry name" value="Znf_PARP_sf"/>
</dbReference>
<dbReference type="GO" id="GO:0003677">
    <property type="term" value="F:DNA binding"/>
    <property type="evidence" value="ECO:0007669"/>
    <property type="project" value="UniProtKB-UniRule"/>
</dbReference>
<dbReference type="InterPro" id="IPR049296">
    <property type="entry name" value="PARP1-like_PADR1_N"/>
</dbReference>
<dbReference type="GO" id="GO:0006302">
    <property type="term" value="P:double-strand break repair"/>
    <property type="evidence" value="ECO:0007669"/>
    <property type="project" value="TreeGrafter"/>
</dbReference>
<dbReference type="InterPro" id="IPR036930">
    <property type="entry name" value="WGR_dom_sf"/>
</dbReference>
<name>A0A9P1I630_9PELO</name>
<dbReference type="InterPro" id="IPR050800">
    <property type="entry name" value="ARTD/PARP"/>
</dbReference>
<dbReference type="Gene3D" id="3.30.1740.10">
    <property type="entry name" value="Zinc finger, PARP-type"/>
    <property type="match status" value="2"/>
</dbReference>
<evidence type="ECO:0000256" key="2">
    <source>
        <dbReference type="ARBA" id="ARBA00022676"/>
    </source>
</evidence>
<dbReference type="PROSITE" id="PS50064">
    <property type="entry name" value="ZF_PARP_2"/>
    <property type="match status" value="1"/>
</dbReference>
<comment type="subcellular location">
    <subcellularLocation>
        <location evidence="1 15">Nucleus</location>
    </subcellularLocation>
</comment>
<dbReference type="Gene3D" id="3.90.228.10">
    <property type="match status" value="1"/>
</dbReference>
<evidence type="ECO:0000259" key="21">
    <source>
        <dbReference type="PROSITE" id="PS51060"/>
    </source>
</evidence>
<evidence type="ECO:0000256" key="5">
    <source>
        <dbReference type="ARBA" id="ARBA00022723"/>
    </source>
</evidence>
<feature type="coiled-coil region" evidence="17">
    <location>
        <begin position="280"/>
        <end position="316"/>
    </location>
</feature>
<dbReference type="SUPFAM" id="SSF142921">
    <property type="entry name" value="WGR domain-like"/>
    <property type="match status" value="1"/>
</dbReference>
<evidence type="ECO:0000256" key="11">
    <source>
        <dbReference type="ARBA" id="ARBA00023125"/>
    </source>
</evidence>
<dbReference type="GO" id="GO:0070212">
    <property type="term" value="P:protein poly-ADP-ribosylation"/>
    <property type="evidence" value="ECO:0007669"/>
    <property type="project" value="TreeGrafter"/>
</dbReference>
<dbReference type="GO" id="GO:0016779">
    <property type="term" value="F:nucleotidyltransferase activity"/>
    <property type="evidence" value="ECO:0007669"/>
    <property type="project" value="UniProtKB-KW"/>
</dbReference>
<dbReference type="InterPro" id="IPR012317">
    <property type="entry name" value="Poly(ADP-ribose)pol_cat_dom"/>
</dbReference>
<evidence type="ECO:0000256" key="10">
    <source>
        <dbReference type="ARBA" id="ARBA00023027"/>
    </source>
</evidence>
<dbReference type="GO" id="GO:0008270">
    <property type="term" value="F:zinc ion binding"/>
    <property type="evidence" value="ECO:0007669"/>
    <property type="project" value="UniProtKB-KW"/>
</dbReference>
<dbReference type="GO" id="GO:0003950">
    <property type="term" value="F:NAD+ poly-ADP-ribosyltransferase activity"/>
    <property type="evidence" value="ECO:0007669"/>
    <property type="project" value="UniProtKB-UniRule"/>
</dbReference>
<evidence type="ECO:0000256" key="17">
    <source>
        <dbReference type="SAM" id="Coils"/>
    </source>
</evidence>
<dbReference type="Gene3D" id="2.20.25.630">
    <property type="match status" value="1"/>
</dbReference>
<dbReference type="GO" id="GO:1990404">
    <property type="term" value="F:NAD+-protein mono-ADP-ribosyltransferase activity"/>
    <property type="evidence" value="ECO:0007669"/>
    <property type="project" value="TreeGrafter"/>
</dbReference>
<dbReference type="PROSITE" id="PS51059">
    <property type="entry name" value="PARP_CATALYTIC"/>
    <property type="match status" value="1"/>
</dbReference>
<evidence type="ECO:0000256" key="6">
    <source>
        <dbReference type="ARBA" id="ARBA00022737"/>
    </source>
</evidence>
<sequence>MDSESIEKRCTLPYAVEYAKSGRSTCKQCRGSIADSSIRISARQPSTFFDGMQDNWFHFACFWKKLKFGKDDINESSIRGVDWLKWEDQEKLRQSIAEFKAGPKAVVLASTTATGKILDFSILKFQTAATSRGKCSGCQQLINSGEVKCQYKSKFTHPRCLFSQFKSFDGDFTKIDAWNFITTEQRDIVLEAYEQRKNELSTAVTASSSGPEATPGPEATSSSSEAAPAPIVQISQSDPDEIVCISSSPSPSPTPSTSSVVAIEKEKENNIKRHFETVELDEMEERAKKRKVEIEKKKEERKLKKLKEQADKMWELRKFFSDVTTDHERRVILKENKQVVPSGNDAIIERLVDIALFGAPAPCSKCQNGQLFYSSSFKTYACSGYATEYSKCMFSDKNPVRTPFAMPLEVSRHHDLSNVHFNDLVDRLYRAEDEVVTATDSFKYLGASRFEQDVADEAIDPMNMMTSKNGQVSDMITRQIIKKGTVVDTEFEYAEECHVYRDDEDGLYSATMSFTEILCNKNSYYKMQLLRHDSRESYYLFQSWGRVGTNVGNKNTRNFYDLDSARSEFERVFKEKTKNEWKFRKYFRKYPGSYSYIETDYSEFEVLGKSEILPGSRTALPKPVKEIIMAMFNTNNMKLAMQSFEMDLNKLPLGKLSKNQITSAYKVLSELQDLIAETKTDEAKIYDSTNKFYTIIPHNFGMRSPEPIDSFKKIKQKSDMLDMLSEIQFAYDQVKHGEGVYLNCDPVDTQYRNLKCDLVPLDSNSLDYRNIVDFMKNTQGSTHMTQQQLIDILEVKRHGEQEKFMEQVGNRKLLWHGSGKMNFAGILGQGLRIAPPEAPVSGYMFGKGVYFADMFSKSLFYCRANNNDEAYMLLCEVALGRILELNHAQTIDANYIKKQNKDSVKGMGREYPSSSITHADGYEIPLGKATKSPTAHNLSLLYNEYIVYNTDQIKIKYLLRMNVKSARHIQ</sequence>
<dbReference type="SUPFAM" id="SSF57716">
    <property type="entry name" value="Glucocorticoid receptor-like (DNA-binding domain)"/>
    <property type="match status" value="2"/>
</dbReference>
<evidence type="ECO:0000256" key="4">
    <source>
        <dbReference type="ARBA" id="ARBA00022695"/>
    </source>
</evidence>
<comment type="similarity">
    <text evidence="13">Belongs to the ARTD/PARP family.</text>
</comment>
<keyword evidence="8" id="KW-0863">Zinc-finger</keyword>
<evidence type="ECO:0000256" key="18">
    <source>
        <dbReference type="SAM" id="MobiDB-lite"/>
    </source>
</evidence>
<dbReference type="PANTHER" id="PTHR10459:SF60">
    <property type="entry name" value="POLY [ADP-RIBOSE] POLYMERASE 2"/>
    <property type="match status" value="1"/>
</dbReference>
<comment type="caution">
    <text evidence="23">The sequence shown here is derived from an EMBL/GenBank/DDBJ whole genome shotgun (WGS) entry which is preliminary data.</text>
</comment>
<dbReference type="SMART" id="SM00773">
    <property type="entry name" value="WGR"/>
    <property type="match status" value="1"/>
</dbReference>
<dbReference type="PROSITE" id="PS52007">
    <property type="entry name" value="PADR1"/>
    <property type="match status" value="1"/>
</dbReference>
<keyword evidence="7" id="KW-0013">ADP-ribosylation</keyword>
<dbReference type="Pfam" id="PF21728">
    <property type="entry name" value="PADR1_N"/>
    <property type="match status" value="1"/>
</dbReference>
<evidence type="ECO:0000259" key="19">
    <source>
        <dbReference type="PROSITE" id="PS50064"/>
    </source>
</evidence>
<keyword evidence="11 15" id="KW-0238">DNA-binding</keyword>
<feature type="region of interest" description="Disordered" evidence="18">
    <location>
        <begin position="201"/>
        <end position="228"/>
    </location>
</feature>
<dbReference type="SUPFAM" id="SSF47587">
    <property type="entry name" value="Domain of poly(ADP-ribose) polymerase"/>
    <property type="match status" value="1"/>
</dbReference>
<dbReference type="Pfam" id="PF02877">
    <property type="entry name" value="PARP_reg"/>
    <property type="match status" value="1"/>
</dbReference>
<dbReference type="EMBL" id="CANHGI010000001">
    <property type="protein sequence ID" value="CAI5437439.1"/>
    <property type="molecule type" value="Genomic_DNA"/>
</dbReference>
<dbReference type="EC" id="2.4.2.30" evidence="15"/>
<feature type="domain" description="PARP alpha-helical" evidence="21">
    <location>
        <begin position="617"/>
        <end position="735"/>
    </location>
</feature>
<organism evidence="23 24">
    <name type="scientific">Caenorhabditis angaria</name>
    <dbReference type="NCBI Taxonomy" id="860376"/>
    <lineage>
        <taxon>Eukaryota</taxon>
        <taxon>Metazoa</taxon>
        <taxon>Ecdysozoa</taxon>
        <taxon>Nematoda</taxon>
        <taxon>Chromadorea</taxon>
        <taxon>Rhabditida</taxon>
        <taxon>Rhabditina</taxon>
        <taxon>Rhabditomorpha</taxon>
        <taxon>Rhabditoidea</taxon>
        <taxon>Rhabditidae</taxon>
        <taxon>Peloderinae</taxon>
        <taxon>Caenorhabditis</taxon>
    </lineage>
</organism>
<dbReference type="Pfam" id="PF05406">
    <property type="entry name" value="WGR"/>
    <property type="match status" value="1"/>
</dbReference>
<feature type="compositionally biased region" description="Polar residues" evidence="18">
    <location>
        <begin position="201"/>
        <end position="211"/>
    </location>
</feature>